<protein>
    <submittedName>
        <fullName evidence="4">Uncharacterized protein</fullName>
    </submittedName>
</protein>
<proteinExistence type="predicted"/>
<dbReference type="Gene3D" id="3.30.450.40">
    <property type="match status" value="1"/>
</dbReference>
<sequence length="238" mass="26476">MAEAGAPLRLLDLSKRLKISQATALRHLNGLIQEGYCYQEEHLGRYALTLKICGVADMLRSRVTIRSLAGEMISGLSTKLSVGASLSVQHNMECIYLDCVYEPGRMDFSLQRIGKQTPMHTTSSGKLFLTEFSKDELDSLIKEKGLAKLTDNTITTRELLDREIADVKEKGYATDNEECELGLRCIAYPVRDSFGKIVAATSCFSSVEKMTDDFISDQVKPELCRVAEELSKRMGFTA</sequence>
<evidence type="ECO:0000313" key="4">
    <source>
        <dbReference type="EMBL" id="ANZ44602.1"/>
    </source>
</evidence>
<dbReference type="Pfam" id="PF01614">
    <property type="entry name" value="IclR_C"/>
    <property type="match status" value="1"/>
</dbReference>
<keyword evidence="2" id="KW-0238">DNA-binding</keyword>
<dbReference type="Pfam" id="PF09339">
    <property type="entry name" value="HTH_IclR"/>
    <property type="match status" value="1"/>
</dbReference>
<dbReference type="GO" id="GO:0003700">
    <property type="term" value="F:DNA-binding transcription factor activity"/>
    <property type="evidence" value="ECO:0007669"/>
    <property type="project" value="TreeGrafter"/>
</dbReference>
<evidence type="ECO:0000313" key="5">
    <source>
        <dbReference type="Proteomes" id="UP000093044"/>
    </source>
</evidence>
<dbReference type="Proteomes" id="UP000093044">
    <property type="component" value="Chromosome"/>
</dbReference>
<reference evidence="4" key="1">
    <citation type="submission" date="2016-08" db="EMBL/GenBank/DDBJ databases">
        <title>Complete genome of Cloacibacillus porcorum.</title>
        <authorList>
            <person name="Looft T."/>
            <person name="Bayles D.O."/>
            <person name="Alt D.P."/>
        </authorList>
    </citation>
    <scope>NUCLEOTIDE SEQUENCE [LARGE SCALE GENOMIC DNA]</scope>
    <source>
        <strain evidence="4">CL-84</strain>
    </source>
</reference>
<organism evidence="4 5">
    <name type="scientific">Cloacibacillus porcorum</name>
    <dbReference type="NCBI Taxonomy" id="1197717"/>
    <lineage>
        <taxon>Bacteria</taxon>
        <taxon>Thermotogati</taxon>
        <taxon>Synergistota</taxon>
        <taxon>Synergistia</taxon>
        <taxon>Synergistales</taxon>
        <taxon>Synergistaceae</taxon>
        <taxon>Cloacibacillus</taxon>
    </lineage>
</organism>
<keyword evidence="3" id="KW-0804">Transcription</keyword>
<dbReference type="InterPro" id="IPR029016">
    <property type="entry name" value="GAF-like_dom_sf"/>
</dbReference>
<dbReference type="InterPro" id="IPR050707">
    <property type="entry name" value="HTH_MetabolicPath_Reg"/>
</dbReference>
<dbReference type="EMBL" id="CP016757">
    <property type="protein sequence ID" value="ANZ44602.1"/>
    <property type="molecule type" value="Genomic_DNA"/>
</dbReference>
<dbReference type="AlphaFoldDB" id="A0A1B2I3S1"/>
<keyword evidence="1" id="KW-0805">Transcription regulation</keyword>
<dbReference type="OrthoDB" id="9791752at2"/>
<dbReference type="STRING" id="1197717.BED41_05560"/>
<dbReference type="KEGG" id="cpor:BED41_05560"/>
<dbReference type="GO" id="GO:0045892">
    <property type="term" value="P:negative regulation of DNA-templated transcription"/>
    <property type="evidence" value="ECO:0007669"/>
    <property type="project" value="TreeGrafter"/>
</dbReference>
<dbReference type="PANTHER" id="PTHR30136">
    <property type="entry name" value="HELIX-TURN-HELIX TRANSCRIPTIONAL REGULATOR, ICLR FAMILY"/>
    <property type="match status" value="1"/>
</dbReference>
<dbReference type="InterPro" id="IPR036390">
    <property type="entry name" value="WH_DNA-bd_sf"/>
</dbReference>
<dbReference type="InterPro" id="IPR014757">
    <property type="entry name" value="Tscrpt_reg_IclR_C"/>
</dbReference>
<dbReference type="SUPFAM" id="SSF55781">
    <property type="entry name" value="GAF domain-like"/>
    <property type="match status" value="1"/>
</dbReference>
<dbReference type="SUPFAM" id="SSF46785">
    <property type="entry name" value="Winged helix' DNA-binding domain"/>
    <property type="match status" value="1"/>
</dbReference>
<dbReference type="InterPro" id="IPR005471">
    <property type="entry name" value="Tscrpt_reg_IclR_N"/>
</dbReference>
<keyword evidence="5" id="KW-1185">Reference proteome</keyword>
<evidence type="ECO:0000256" key="1">
    <source>
        <dbReference type="ARBA" id="ARBA00023015"/>
    </source>
</evidence>
<dbReference type="PROSITE" id="PS51078">
    <property type="entry name" value="ICLR_ED"/>
    <property type="match status" value="1"/>
</dbReference>
<dbReference type="PANTHER" id="PTHR30136:SF24">
    <property type="entry name" value="HTH-TYPE TRANSCRIPTIONAL REPRESSOR ALLR"/>
    <property type="match status" value="1"/>
</dbReference>
<name>A0A1B2I3S1_9BACT</name>
<accession>A0A1B2I3S1</accession>
<dbReference type="Gene3D" id="1.10.10.10">
    <property type="entry name" value="Winged helix-like DNA-binding domain superfamily/Winged helix DNA-binding domain"/>
    <property type="match status" value="1"/>
</dbReference>
<dbReference type="GO" id="GO:0003677">
    <property type="term" value="F:DNA binding"/>
    <property type="evidence" value="ECO:0007669"/>
    <property type="project" value="UniProtKB-KW"/>
</dbReference>
<evidence type="ECO:0000256" key="3">
    <source>
        <dbReference type="ARBA" id="ARBA00023163"/>
    </source>
</evidence>
<evidence type="ECO:0000256" key="2">
    <source>
        <dbReference type="ARBA" id="ARBA00023125"/>
    </source>
</evidence>
<dbReference type="InterPro" id="IPR036388">
    <property type="entry name" value="WH-like_DNA-bd_sf"/>
</dbReference>
<gene>
    <name evidence="4" type="ORF">BED41_05560</name>
</gene>